<evidence type="ECO:0000313" key="2">
    <source>
        <dbReference type="Proteomes" id="UP000826212"/>
    </source>
</evidence>
<gene>
    <name evidence="1" type="ORF">K4L44_07495</name>
</gene>
<organism evidence="1 2">
    <name type="scientific">Halosquirtibacter laminarini</name>
    <dbReference type="NCBI Taxonomy" id="3374600"/>
    <lineage>
        <taxon>Bacteria</taxon>
        <taxon>Pseudomonadati</taxon>
        <taxon>Bacteroidota</taxon>
        <taxon>Bacteroidia</taxon>
        <taxon>Marinilabiliales</taxon>
        <taxon>Prolixibacteraceae</taxon>
        <taxon>Halosquirtibacter</taxon>
    </lineage>
</organism>
<dbReference type="EMBL" id="CP081303">
    <property type="protein sequence ID" value="QZE15667.1"/>
    <property type="molecule type" value="Genomic_DNA"/>
</dbReference>
<reference evidence="1" key="1">
    <citation type="submission" date="2021-08" db="EMBL/GenBank/DDBJ databases">
        <title>Novel anaerobic bacterium isolated from sea squirt in East Sea, Republic of Korea.</title>
        <authorList>
            <person name="Nguyen T.H."/>
            <person name="Li Z."/>
            <person name="Lee Y.-J."/>
            <person name="Ko J."/>
            <person name="Kim S.-G."/>
        </authorList>
    </citation>
    <scope>NUCLEOTIDE SEQUENCE</scope>
    <source>
        <strain evidence="1">KCTC 25031</strain>
    </source>
</reference>
<accession>A0AC61NIY5</accession>
<dbReference type="Proteomes" id="UP000826212">
    <property type="component" value="Chromosome"/>
</dbReference>
<proteinExistence type="predicted"/>
<evidence type="ECO:0000313" key="1">
    <source>
        <dbReference type="EMBL" id="QZE15667.1"/>
    </source>
</evidence>
<name>A0AC61NIY5_9BACT</name>
<protein>
    <submittedName>
        <fullName evidence="1">Uncharacterized protein</fullName>
    </submittedName>
</protein>
<sequence>MIMPSKHINFSQSLLGLGSYLLKKLDQPKSIDDIWEEYQHDYENGLYASKHSFDNIIMTLIFLYGINAIKQKKGIISKCN</sequence>
<keyword evidence="2" id="KW-1185">Reference proteome</keyword>